<keyword evidence="2" id="KW-1185">Reference proteome</keyword>
<organism evidence="1 2">
    <name type="scientific">Actinocorallia aurantiaca</name>
    <dbReference type="NCBI Taxonomy" id="46204"/>
    <lineage>
        <taxon>Bacteria</taxon>
        <taxon>Bacillati</taxon>
        <taxon>Actinomycetota</taxon>
        <taxon>Actinomycetes</taxon>
        <taxon>Streptosporangiales</taxon>
        <taxon>Thermomonosporaceae</taxon>
        <taxon>Actinocorallia</taxon>
    </lineage>
</organism>
<evidence type="ECO:0000313" key="2">
    <source>
        <dbReference type="Proteomes" id="UP001501842"/>
    </source>
</evidence>
<gene>
    <name evidence="1" type="ORF">GCM10010439_22840</name>
</gene>
<dbReference type="EMBL" id="BAAATZ010000007">
    <property type="protein sequence ID" value="GAA2724656.1"/>
    <property type="molecule type" value="Genomic_DNA"/>
</dbReference>
<protein>
    <submittedName>
        <fullName evidence="1">Uncharacterized protein</fullName>
    </submittedName>
</protein>
<evidence type="ECO:0000313" key="1">
    <source>
        <dbReference type="EMBL" id="GAA2724656.1"/>
    </source>
</evidence>
<dbReference type="Proteomes" id="UP001501842">
    <property type="component" value="Unassembled WGS sequence"/>
</dbReference>
<proteinExistence type="predicted"/>
<reference evidence="2" key="1">
    <citation type="journal article" date="2019" name="Int. J. Syst. Evol. Microbiol.">
        <title>The Global Catalogue of Microorganisms (GCM) 10K type strain sequencing project: providing services to taxonomists for standard genome sequencing and annotation.</title>
        <authorList>
            <consortium name="The Broad Institute Genomics Platform"/>
            <consortium name="The Broad Institute Genome Sequencing Center for Infectious Disease"/>
            <person name="Wu L."/>
            <person name="Ma J."/>
        </authorList>
    </citation>
    <scope>NUCLEOTIDE SEQUENCE [LARGE SCALE GENOMIC DNA]</scope>
    <source>
        <strain evidence="2">JCM 8201</strain>
    </source>
</reference>
<sequence length="85" mass="9687">MVQDRRERSDSWSVVVMVWVVSRRSLSDSKRIARVWADARRPGLGCEHDDPLSAVAGFAVRQAALEFWPAELERSGQRGRLAQQH</sequence>
<accession>A0ABP6GJ42</accession>
<comment type="caution">
    <text evidence="1">The sequence shown here is derived from an EMBL/GenBank/DDBJ whole genome shotgun (WGS) entry which is preliminary data.</text>
</comment>
<name>A0ABP6GJ42_9ACTN</name>